<name>A0A9P6DSX3_9AGAM</name>
<dbReference type="SUPFAM" id="SSF50494">
    <property type="entry name" value="Trypsin-like serine proteases"/>
    <property type="match status" value="1"/>
</dbReference>
<dbReference type="AlphaFoldDB" id="A0A9P6DSX3"/>
<evidence type="ECO:0000313" key="1">
    <source>
        <dbReference type="EMBL" id="KAF9513696.1"/>
    </source>
</evidence>
<dbReference type="OrthoDB" id="5424209at2759"/>
<dbReference type="Proteomes" id="UP000886523">
    <property type="component" value="Unassembled WGS sequence"/>
</dbReference>
<accession>A0A9P6DSX3</accession>
<sequence>MWRPIAEKATTTTGEVSDAERLSAFYPNATFDFYGVPSATLCVYKSGSAWPVRAGPESQRIIREARGVHGHPMQPVWLELGERVYKLLDDTGVRWTSIYPLAFAEAGKKSFSPLLLWVGVVPESLQYELANTAAEAVTKLISEAGFSGVEIGFRESIVTPSLAGPKMLPFDPFNDSISEFTKPFTPTPGLAIAPLNSPYYEGTGALYIRENNEGGRVLLLTCAHVARPPPDHRNTGPVRETSSSSREYIIALGHSGYASALQSMKGAIGDLDRSIKDWRDVIDRLGGYQEGESKNTTEKREEHLNLVKKARRKMEKINEFHGDISKHWIVPNDRIIGEVIHVEPIAVSVGPQTLTEDWALIALDESKFEWYKFKGNMVYIGGNLSSLEYGKIMFPRDDDRTNYVYPKDGLLQARGVIQLDDIHKPKHLDANGEQCLLVVKNGLTTGTTIGRVSGMESYTRVYKECKIDKTSVEIGVLPYGSTKGPFSAPGDSGSIVLDRSGGILGMLTGDAGTTDRTDVTYVTPYSFLDKAIKKYFPNSFLYEIVG</sequence>
<keyword evidence="2" id="KW-1185">Reference proteome</keyword>
<reference evidence="1" key="1">
    <citation type="journal article" date="2020" name="Nat. Commun.">
        <title>Large-scale genome sequencing of mycorrhizal fungi provides insights into the early evolution of symbiotic traits.</title>
        <authorList>
            <person name="Miyauchi S."/>
            <person name="Kiss E."/>
            <person name="Kuo A."/>
            <person name="Drula E."/>
            <person name="Kohler A."/>
            <person name="Sanchez-Garcia M."/>
            <person name="Morin E."/>
            <person name="Andreopoulos B."/>
            <person name="Barry K.W."/>
            <person name="Bonito G."/>
            <person name="Buee M."/>
            <person name="Carver A."/>
            <person name="Chen C."/>
            <person name="Cichocki N."/>
            <person name="Clum A."/>
            <person name="Culley D."/>
            <person name="Crous P.W."/>
            <person name="Fauchery L."/>
            <person name="Girlanda M."/>
            <person name="Hayes R.D."/>
            <person name="Keri Z."/>
            <person name="LaButti K."/>
            <person name="Lipzen A."/>
            <person name="Lombard V."/>
            <person name="Magnuson J."/>
            <person name="Maillard F."/>
            <person name="Murat C."/>
            <person name="Nolan M."/>
            <person name="Ohm R.A."/>
            <person name="Pangilinan J."/>
            <person name="Pereira M.F."/>
            <person name="Perotto S."/>
            <person name="Peter M."/>
            <person name="Pfister S."/>
            <person name="Riley R."/>
            <person name="Sitrit Y."/>
            <person name="Stielow J.B."/>
            <person name="Szollosi G."/>
            <person name="Zifcakova L."/>
            <person name="Stursova M."/>
            <person name="Spatafora J.W."/>
            <person name="Tedersoo L."/>
            <person name="Vaario L.M."/>
            <person name="Yamada A."/>
            <person name="Yan M."/>
            <person name="Wang P."/>
            <person name="Xu J."/>
            <person name="Bruns T."/>
            <person name="Baldrian P."/>
            <person name="Vilgalys R."/>
            <person name="Dunand C."/>
            <person name="Henrissat B."/>
            <person name="Grigoriev I.V."/>
            <person name="Hibbett D."/>
            <person name="Nagy L.G."/>
            <person name="Martin F.M."/>
        </authorList>
    </citation>
    <scope>NUCLEOTIDE SEQUENCE</scope>
    <source>
        <strain evidence="1">UP504</strain>
    </source>
</reference>
<dbReference type="EMBL" id="MU128969">
    <property type="protein sequence ID" value="KAF9513696.1"/>
    <property type="molecule type" value="Genomic_DNA"/>
</dbReference>
<dbReference type="InterPro" id="IPR009003">
    <property type="entry name" value="Peptidase_S1_PA"/>
</dbReference>
<proteinExistence type="predicted"/>
<comment type="caution">
    <text evidence="1">The sequence shown here is derived from an EMBL/GenBank/DDBJ whole genome shotgun (WGS) entry which is preliminary data.</text>
</comment>
<protein>
    <submittedName>
        <fullName evidence="1">Uncharacterized protein</fullName>
    </submittedName>
</protein>
<evidence type="ECO:0000313" key="2">
    <source>
        <dbReference type="Proteomes" id="UP000886523"/>
    </source>
</evidence>
<organism evidence="1 2">
    <name type="scientific">Hydnum rufescens UP504</name>
    <dbReference type="NCBI Taxonomy" id="1448309"/>
    <lineage>
        <taxon>Eukaryota</taxon>
        <taxon>Fungi</taxon>
        <taxon>Dikarya</taxon>
        <taxon>Basidiomycota</taxon>
        <taxon>Agaricomycotina</taxon>
        <taxon>Agaricomycetes</taxon>
        <taxon>Cantharellales</taxon>
        <taxon>Hydnaceae</taxon>
        <taxon>Hydnum</taxon>
    </lineage>
</organism>
<gene>
    <name evidence="1" type="ORF">BS47DRAFT_1343943</name>
</gene>